<gene>
    <name evidence="25" type="ORF">Triagg1_10369</name>
</gene>
<evidence type="ECO:0000256" key="24">
    <source>
        <dbReference type="SAM" id="SignalP"/>
    </source>
</evidence>
<dbReference type="PANTHER" id="PTHR16631:SF13">
    <property type="entry name" value="GLUCAN ENDO-1,3-BETA-GLUCOSIDASE EGLC-RELATED"/>
    <property type="match status" value="1"/>
</dbReference>
<evidence type="ECO:0000313" key="26">
    <source>
        <dbReference type="Proteomes" id="UP001273209"/>
    </source>
</evidence>
<proteinExistence type="inferred from homology"/>
<evidence type="ECO:0000256" key="18">
    <source>
        <dbReference type="ARBA" id="ARBA00023326"/>
    </source>
</evidence>
<keyword evidence="14" id="KW-0325">Glycoprotein</keyword>
<keyword evidence="12" id="KW-0378">Hydrolase</keyword>
<keyword evidence="9" id="KW-0964">Secreted</keyword>
<evidence type="ECO:0000256" key="9">
    <source>
        <dbReference type="ARBA" id="ARBA00022525"/>
    </source>
</evidence>
<evidence type="ECO:0000256" key="21">
    <source>
        <dbReference type="ARBA" id="ARBA00032906"/>
    </source>
</evidence>
<keyword evidence="8" id="KW-0134">Cell wall</keyword>
<dbReference type="GO" id="GO:0005886">
    <property type="term" value="C:plasma membrane"/>
    <property type="evidence" value="ECO:0007669"/>
    <property type="project" value="UniProtKB-SubCell"/>
</dbReference>
<comment type="similarity">
    <text evidence="4 22">Belongs to the glycosyl hydrolase 17 family.</text>
</comment>
<dbReference type="InterPro" id="IPR017853">
    <property type="entry name" value="GH"/>
</dbReference>
<keyword evidence="26" id="KW-1185">Reference proteome</keyword>
<dbReference type="GO" id="GO:0000272">
    <property type="term" value="P:polysaccharide catabolic process"/>
    <property type="evidence" value="ECO:0007669"/>
    <property type="project" value="UniProtKB-KW"/>
</dbReference>
<dbReference type="SUPFAM" id="SSF51445">
    <property type="entry name" value="(Trans)glycosidases"/>
    <property type="match status" value="1"/>
</dbReference>
<evidence type="ECO:0000256" key="10">
    <source>
        <dbReference type="ARBA" id="ARBA00022622"/>
    </source>
</evidence>
<evidence type="ECO:0000256" key="23">
    <source>
        <dbReference type="SAM" id="MobiDB-lite"/>
    </source>
</evidence>
<keyword evidence="13" id="KW-0472">Membrane</keyword>
<evidence type="ECO:0000256" key="19">
    <source>
        <dbReference type="ARBA" id="ARBA00025152"/>
    </source>
</evidence>
<evidence type="ECO:0000256" key="22">
    <source>
        <dbReference type="RuleBase" id="RU004335"/>
    </source>
</evidence>
<dbReference type="InterPro" id="IPR050732">
    <property type="entry name" value="Beta-glucan_modifiers"/>
</dbReference>
<name>A0AAE1I706_9HYPO</name>
<organism evidence="25 26">
    <name type="scientific">Trichoderma aggressivum f. europaeum</name>
    <dbReference type="NCBI Taxonomy" id="173218"/>
    <lineage>
        <taxon>Eukaryota</taxon>
        <taxon>Fungi</taxon>
        <taxon>Dikarya</taxon>
        <taxon>Ascomycota</taxon>
        <taxon>Pezizomycotina</taxon>
        <taxon>Sordariomycetes</taxon>
        <taxon>Hypocreomycetidae</taxon>
        <taxon>Hypocreales</taxon>
        <taxon>Hypocreaceae</taxon>
        <taxon>Trichoderma</taxon>
    </lineage>
</organism>
<evidence type="ECO:0000256" key="8">
    <source>
        <dbReference type="ARBA" id="ARBA00022512"/>
    </source>
</evidence>
<evidence type="ECO:0000256" key="5">
    <source>
        <dbReference type="ARBA" id="ARBA00012780"/>
    </source>
</evidence>
<evidence type="ECO:0000256" key="3">
    <source>
        <dbReference type="ARBA" id="ARBA00004609"/>
    </source>
</evidence>
<dbReference type="AlphaFoldDB" id="A0AAE1I706"/>
<feature type="compositionally biased region" description="Low complexity" evidence="23">
    <location>
        <begin position="323"/>
        <end position="417"/>
    </location>
</feature>
<keyword evidence="7" id="KW-1003">Cell membrane</keyword>
<feature type="region of interest" description="Disordered" evidence="23">
    <location>
        <begin position="315"/>
        <end position="507"/>
    </location>
</feature>
<feature type="signal peptide" evidence="24">
    <location>
        <begin position="1"/>
        <end position="19"/>
    </location>
</feature>
<dbReference type="Pfam" id="PF00332">
    <property type="entry name" value="Glyco_hydro_17"/>
    <property type="match status" value="1"/>
</dbReference>
<evidence type="ECO:0000256" key="17">
    <source>
        <dbReference type="ARBA" id="ARBA00023316"/>
    </source>
</evidence>
<dbReference type="GO" id="GO:0009277">
    <property type="term" value="C:fungal-type cell wall"/>
    <property type="evidence" value="ECO:0007669"/>
    <property type="project" value="TreeGrafter"/>
</dbReference>
<evidence type="ECO:0000256" key="15">
    <source>
        <dbReference type="ARBA" id="ARBA00023277"/>
    </source>
</evidence>
<accession>A0AAE1I706</accession>
<evidence type="ECO:0000256" key="12">
    <source>
        <dbReference type="ARBA" id="ARBA00022801"/>
    </source>
</evidence>
<dbReference type="InterPro" id="IPR000490">
    <property type="entry name" value="Glyco_hydro_17"/>
</dbReference>
<feature type="compositionally biased region" description="Low complexity" evidence="23">
    <location>
        <begin position="432"/>
        <end position="483"/>
    </location>
</feature>
<evidence type="ECO:0000256" key="11">
    <source>
        <dbReference type="ARBA" id="ARBA00022729"/>
    </source>
</evidence>
<dbReference type="GO" id="GO:0071555">
    <property type="term" value="P:cell wall organization"/>
    <property type="evidence" value="ECO:0007669"/>
    <property type="project" value="UniProtKB-KW"/>
</dbReference>
<comment type="caution">
    <text evidence="25">The sequence shown here is derived from an EMBL/GenBank/DDBJ whole genome shotgun (WGS) entry which is preliminary data.</text>
</comment>
<dbReference type="EMBL" id="JAWRVG010000072">
    <property type="protein sequence ID" value="KAK4061197.1"/>
    <property type="molecule type" value="Genomic_DNA"/>
</dbReference>
<evidence type="ECO:0000256" key="13">
    <source>
        <dbReference type="ARBA" id="ARBA00023136"/>
    </source>
</evidence>
<dbReference type="Proteomes" id="UP001273209">
    <property type="component" value="Unassembled WGS sequence"/>
</dbReference>
<dbReference type="GO" id="GO:0005576">
    <property type="term" value="C:extracellular region"/>
    <property type="evidence" value="ECO:0007669"/>
    <property type="project" value="TreeGrafter"/>
</dbReference>
<keyword evidence="17" id="KW-0961">Cell wall biogenesis/degradation</keyword>
<reference evidence="25" key="1">
    <citation type="submission" date="2023-11" db="EMBL/GenBank/DDBJ databases">
        <title>The genome sequences of three competitors of mushroom-forming fungi.</title>
        <authorList>
            <person name="Beijen E."/>
            <person name="Ohm R.A."/>
        </authorList>
    </citation>
    <scope>NUCLEOTIDE SEQUENCE</scope>
    <source>
        <strain evidence="25">CBS 100526</strain>
    </source>
</reference>
<evidence type="ECO:0000256" key="14">
    <source>
        <dbReference type="ARBA" id="ARBA00023180"/>
    </source>
</evidence>
<dbReference type="FunFam" id="3.20.20.80:FF:000233">
    <property type="entry name" value="Probable glucan endo-1,3-beta-glucosidase eglC"/>
    <property type="match status" value="1"/>
</dbReference>
<feature type="compositionally biased region" description="Low complexity" evidence="23">
    <location>
        <begin position="492"/>
        <end position="507"/>
    </location>
</feature>
<comment type="function">
    <text evidence="19">Glucanases play a role in cell expansion during growth, in cell-cell fusion during mating, and in spore release during sporulation. This enzyme may be involved in beta-glucan degradation and also function biosynthetically as a transglycosylase.</text>
</comment>
<keyword evidence="18" id="KW-0624">Polysaccharide degradation</keyword>
<dbReference type="GO" id="GO:0098552">
    <property type="term" value="C:side of membrane"/>
    <property type="evidence" value="ECO:0007669"/>
    <property type="project" value="UniProtKB-KW"/>
</dbReference>
<evidence type="ECO:0000256" key="4">
    <source>
        <dbReference type="ARBA" id="ARBA00008773"/>
    </source>
</evidence>
<dbReference type="EC" id="3.2.1.39" evidence="5"/>
<comment type="subcellular location">
    <subcellularLocation>
        <location evidence="3">Cell membrane</location>
        <topology evidence="3">Lipid-anchor</topology>
        <topology evidence="3">GPI-anchor</topology>
    </subcellularLocation>
    <subcellularLocation>
        <location evidence="2">Secreted</location>
        <location evidence="2">Cell wall</location>
    </subcellularLocation>
</comment>
<feature type="chain" id="PRO_5041918857" description="Probable glucan endo-1,3-beta-glucosidase eglC" evidence="24">
    <location>
        <begin position="20"/>
        <end position="529"/>
    </location>
</feature>
<evidence type="ECO:0000313" key="25">
    <source>
        <dbReference type="EMBL" id="KAK4061197.1"/>
    </source>
</evidence>
<dbReference type="GO" id="GO:0042973">
    <property type="term" value="F:glucan endo-1,3-beta-D-glucosidase activity"/>
    <property type="evidence" value="ECO:0007669"/>
    <property type="project" value="UniProtKB-EC"/>
</dbReference>
<comment type="catalytic activity">
    <reaction evidence="1">
        <text>Hydrolysis of (1-&gt;3)-beta-D-glucosidic linkages in (1-&gt;3)-beta-D-glucans.</text>
        <dbReference type="EC" id="3.2.1.39"/>
    </reaction>
</comment>
<dbReference type="PANTHER" id="PTHR16631">
    <property type="entry name" value="GLUCAN 1,3-BETA-GLUCOSIDASE"/>
    <property type="match status" value="1"/>
</dbReference>
<keyword evidence="15" id="KW-0119">Carbohydrate metabolism</keyword>
<sequence length="529" mass="53331">MPSSSTLLTLATAISAVNAAYQGFNYGSTFTNGQPKAQTDFEAEFKTAAGLDGTDGAFTSARLYTMIQGGTPNSPISAIPAAINTKTSLLFGLWASAGDAAFANEIAALKATISQYCGKLDGLVAGISIGSEDLYRITPTGVASNAGPGAQPGTLVNYINQVRDTVKGSCLSDVPIGHVDTWNAWVLDSNQPVVDAVDWLGMDTYPYYENTNANSISNAKSLYEAALQKIQNAGPGKEVWVTETGWPVNGVSSGAAIASTSNARSYWEQVGCPNFGKTNVWWYTLQDAAPDAPNPSFGLIGSTLTETPLFDLSCKNVDTNPGNPASSSAASSKPASSSAAASSTKVTTPATTPTSESSSSSSSSSAPVSSTTNSEPQSTSSDAQSTSSDAQSTSSDAQSTSSDSQTTTSDSGSQSTTVAPPPQTTSSEEHQTTTSEAQTTVSSEAQTTSSEQQSTGGAPVTSAPATTFTTSAPFPGVNITVTTGTGGGSPTGPGSSATSSSTNVPGSNGNKLSSFGAAAAAIAVAAFAL</sequence>
<evidence type="ECO:0000256" key="16">
    <source>
        <dbReference type="ARBA" id="ARBA00023288"/>
    </source>
</evidence>
<evidence type="ECO:0000256" key="7">
    <source>
        <dbReference type="ARBA" id="ARBA00022475"/>
    </source>
</evidence>
<protein>
    <recommendedName>
        <fullName evidence="6">Probable glucan endo-1,3-beta-glucosidase eglC</fullName>
        <ecNumber evidence="5">3.2.1.39</ecNumber>
    </recommendedName>
    <alternativeName>
        <fullName evidence="20">Endo-1,3-beta-glucanase eglC</fullName>
    </alternativeName>
    <alternativeName>
        <fullName evidence="21">Laminarinase eglC</fullName>
    </alternativeName>
</protein>
<evidence type="ECO:0000256" key="2">
    <source>
        <dbReference type="ARBA" id="ARBA00004191"/>
    </source>
</evidence>
<evidence type="ECO:0000256" key="20">
    <source>
        <dbReference type="ARBA" id="ARBA00032134"/>
    </source>
</evidence>
<dbReference type="GeneID" id="87914337"/>
<keyword evidence="11 24" id="KW-0732">Signal</keyword>
<dbReference type="GO" id="GO:0009986">
    <property type="term" value="C:cell surface"/>
    <property type="evidence" value="ECO:0007669"/>
    <property type="project" value="TreeGrafter"/>
</dbReference>
<evidence type="ECO:0000256" key="6">
    <source>
        <dbReference type="ARBA" id="ARBA00019762"/>
    </source>
</evidence>
<dbReference type="Gene3D" id="3.20.20.80">
    <property type="entry name" value="Glycosidases"/>
    <property type="match status" value="1"/>
</dbReference>
<dbReference type="RefSeq" id="XP_062750643.1">
    <property type="nucleotide sequence ID" value="XM_062894433.1"/>
</dbReference>
<keyword evidence="16" id="KW-0449">Lipoprotein</keyword>
<keyword evidence="10" id="KW-0336">GPI-anchor</keyword>
<evidence type="ECO:0000256" key="1">
    <source>
        <dbReference type="ARBA" id="ARBA00000382"/>
    </source>
</evidence>